<reference evidence="1 2" key="1">
    <citation type="journal article" date="2014" name="Nat. Genet.">
        <title>Genome sequence of the hot pepper provides insights into the evolution of pungency in Capsicum species.</title>
        <authorList>
            <person name="Kim S."/>
            <person name="Park M."/>
            <person name="Yeom S.I."/>
            <person name="Kim Y.M."/>
            <person name="Lee J.M."/>
            <person name="Lee H.A."/>
            <person name="Seo E."/>
            <person name="Choi J."/>
            <person name="Cheong K."/>
            <person name="Kim K.T."/>
            <person name="Jung K."/>
            <person name="Lee G.W."/>
            <person name="Oh S.K."/>
            <person name="Bae C."/>
            <person name="Kim S.B."/>
            <person name="Lee H.Y."/>
            <person name="Kim S.Y."/>
            <person name="Kim M.S."/>
            <person name="Kang B.C."/>
            <person name="Jo Y.D."/>
            <person name="Yang H.B."/>
            <person name="Jeong H.J."/>
            <person name="Kang W.H."/>
            <person name="Kwon J.K."/>
            <person name="Shin C."/>
            <person name="Lim J.Y."/>
            <person name="Park J.H."/>
            <person name="Huh J.H."/>
            <person name="Kim J.S."/>
            <person name="Kim B.D."/>
            <person name="Cohen O."/>
            <person name="Paran I."/>
            <person name="Suh M.C."/>
            <person name="Lee S.B."/>
            <person name="Kim Y.K."/>
            <person name="Shin Y."/>
            <person name="Noh S.J."/>
            <person name="Park J."/>
            <person name="Seo Y.S."/>
            <person name="Kwon S.Y."/>
            <person name="Kim H.A."/>
            <person name="Park J.M."/>
            <person name="Kim H.J."/>
            <person name="Choi S.B."/>
            <person name="Bosland P.W."/>
            <person name="Reeves G."/>
            <person name="Jo S.H."/>
            <person name="Lee B.W."/>
            <person name="Cho H.T."/>
            <person name="Choi H.S."/>
            <person name="Lee M.S."/>
            <person name="Yu Y."/>
            <person name="Do Choi Y."/>
            <person name="Park B.S."/>
            <person name="van Deynze A."/>
            <person name="Ashrafi H."/>
            <person name="Hill T."/>
            <person name="Kim W.T."/>
            <person name="Pai H.S."/>
            <person name="Ahn H.K."/>
            <person name="Yeam I."/>
            <person name="Giovannoni J.J."/>
            <person name="Rose J.K."/>
            <person name="Sorensen I."/>
            <person name="Lee S.J."/>
            <person name="Kim R.W."/>
            <person name="Choi I.Y."/>
            <person name="Choi B.S."/>
            <person name="Lim J.S."/>
            <person name="Lee Y.H."/>
            <person name="Choi D."/>
        </authorList>
    </citation>
    <scope>NUCLEOTIDE SEQUENCE [LARGE SCALE GENOMIC DNA]</scope>
    <source>
        <strain evidence="2">cv. CM334</strain>
    </source>
</reference>
<proteinExistence type="predicted"/>
<name>A0A2G2YGA5_CAPAN</name>
<evidence type="ECO:0000313" key="2">
    <source>
        <dbReference type="Proteomes" id="UP000222542"/>
    </source>
</evidence>
<organism evidence="1 2">
    <name type="scientific">Capsicum annuum</name>
    <name type="common">Capsicum pepper</name>
    <dbReference type="NCBI Taxonomy" id="4072"/>
    <lineage>
        <taxon>Eukaryota</taxon>
        <taxon>Viridiplantae</taxon>
        <taxon>Streptophyta</taxon>
        <taxon>Embryophyta</taxon>
        <taxon>Tracheophyta</taxon>
        <taxon>Spermatophyta</taxon>
        <taxon>Magnoliopsida</taxon>
        <taxon>eudicotyledons</taxon>
        <taxon>Gunneridae</taxon>
        <taxon>Pentapetalae</taxon>
        <taxon>asterids</taxon>
        <taxon>lamiids</taxon>
        <taxon>Solanales</taxon>
        <taxon>Solanaceae</taxon>
        <taxon>Solanoideae</taxon>
        <taxon>Capsiceae</taxon>
        <taxon>Capsicum</taxon>
    </lineage>
</organism>
<dbReference type="Gramene" id="PHT68755">
    <property type="protein sequence ID" value="PHT68755"/>
    <property type="gene ID" value="T459_28242"/>
</dbReference>
<accession>A0A2G2YGA5</accession>
<keyword evidence="2" id="KW-1185">Reference proteome</keyword>
<gene>
    <name evidence="1" type="ORF">T459_28242</name>
</gene>
<reference evidence="1 2" key="2">
    <citation type="journal article" date="2017" name="Genome Biol.">
        <title>New reference genome sequences of hot pepper reveal the massive evolution of plant disease-resistance genes by retroduplication.</title>
        <authorList>
            <person name="Kim S."/>
            <person name="Park J."/>
            <person name="Yeom S.I."/>
            <person name="Kim Y.M."/>
            <person name="Seo E."/>
            <person name="Kim K.T."/>
            <person name="Kim M.S."/>
            <person name="Lee J.M."/>
            <person name="Cheong K."/>
            <person name="Shin H.S."/>
            <person name="Kim S.B."/>
            <person name="Han K."/>
            <person name="Lee J."/>
            <person name="Park M."/>
            <person name="Lee H.A."/>
            <person name="Lee H.Y."/>
            <person name="Lee Y."/>
            <person name="Oh S."/>
            <person name="Lee J.H."/>
            <person name="Choi E."/>
            <person name="Choi E."/>
            <person name="Lee S.E."/>
            <person name="Jeon J."/>
            <person name="Kim H."/>
            <person name="Choi G."/>
            <person name="Song H."/>
            <person name="Lee J."/>
            <person name="Lee S.C."/>
            <person name="Kwon J.K."/>
            <person name="Lee H.Y."/>
            <person name="Koo N."/>
            <person name="Hong Y."/>
            <person name="Kim R.W."/>
            <person name="Kang W.H."/>
            <person name="Huh J.H."/>
            <person name="Kang B.C."/>
            <person name="Yang T.J."/>
            <person name="Lee Y.H."/>
            <person name="Bennetzen J.L."/>
            <person name="Choi D."/>
        </authorList>
    </citation>
    <scope>NUCLEOTIDE SEQUENCE [LARGE SCALE GENOMIC DNA]</scope>
    <source>
        <strain evidence="2">cv. CM334</strain>
    </source>
</reference>
<sequence length="88" mass="9920">MSDSWFVASLILVNETYENVELASLVDGNNDWELGTSGGNLCVFCDCHEVRMDVWVIKTYELVESWTKVEAFSKGPVTLAETQEILRS</sequence>
<protein>
    <submittedName>
        <fullName evidence="1">Uncharacterized protein</fullName>
    </submittedName>
</protein>
<dbReference type="AlphaFoldDB" id="A0A2G2YGA5"/>
<evidence type="ECO:0000313" key="1">
    <source>
        <dbReference type="EMBL" id="PHT68755.1"/>
    </source>
</evidence>
<dbReference type="Proteomes" id="UP000222542">
    <property type="component" value="Unassembled WGS sequence"/>
</dbReference>
<comment type="caution">
    <text evidence="1">The sequence shown here is derived from an EMBL/GenBank/DDBJ whole genome shotgun (WGS) entry which is preliminary data.</text>
</comment>
<dbReference type="EMBL" id="AYRZ02000011">
    <property type="protein sequence ID" value="PHT68755.1"/>
    <property type="molecule type" value="Genomic_DNA"/>
</dbReference>